<keyword evidence="2" id="KW-0809">Transit peptide</keyword>
<dbReference type="InterPro" id="IPR045179">
    <property type="entry name" value="YgfZ/GcvT"/>
</dbReference>
<organism evidence="5 6">
    <name type="scientific">Rhynocoris fuscipes</name>
    <dbReference type="NCBI Taxonomy" id="488301"/>
    <lineage>
        <taxon>Eukaryota</taxon>
        <taxon>Metazoa</taxon>
        <taxon>Ecdysozoa</taxon>
        <taxon>Arthropoda</taxon>
        <taxon>Hexapoda</taxon>
        <taxon>Insecta</taxon>
        <taxon>Pterygota</taxon>
        <taxon>Neoptera</taxon>
        <taxon>Paraneoptera</taxon>
        <taxon>Hemiptera</taxon>
        <taxon>Heteroptera</taxon>
        <taxon>Panheteroptera</taxon>
        <taxon>Cimicomorpha</taxon>
        <taxon>Reduviidae</taxon>
        <taxon>Harpactorinae</taxon>
        <taxon>Harpactorini</taxon>
        <taxon>Rhynocoris</taxon>
    </lineage>
</organism>
<feature type="domain" description="CAF17 C-terminal" evidence="4">
    <location>
        <begin position="279"/>
        <end position="352"/>
    </location>
</feature>
<gene>
    <name evidence="5" type="ORF">O3M35_000247</name>
</gene>
<dbReference type="InterPro" id="IPR057460">
    <property type="entry name" value="CAF17_C"/>
</dbReference>
<reference evidence="5 6" key="1">
    <citation type="submission" date="2022-12" db="EMBL/GenBank/DDBJ databases">
        <title>Chromosome-level genome assembly of true bugs.</title>
        <authorList>
            <person name="Ma L."/>
            <person name="Li H."/>
        </authorList>
    </citation>
    <scope>NUCLEOTIDE SEQUENCE [LARGE SCALE GENOMIC DNA]</scope>
    <source>
        <strain evidence="5">Lab_2022b</strain>
    </source>
</reference>
<dbReference type="Pfam" id="PF25455">
    <property type="entry name" value="Beta-barrel_CAF17_C"/>
    <property type="match status" value="1"/>
</dbReference>
<evidence type="ECO:0000256" key="3">
    <source>
        <dbReference type="ARBA" id="ARBA00023128"/>
    </source>
</evidence>
<evidence type="ECO:0000313" key="5">
    <source>
        <dbReference type="EMBL" id="KAK9511625.1"/>
    </source>
</evidence>
<dbReference type="PANTHER" id="PTHR22602:SF0">
    <property type="entry name" value="TRANSFERASE CAF17, MITOCHONDRIAL-RELATED"/>
    <property type="match status" value="1"/>
</dbReference>
<evidence type="ECO:0000259" key="4">
    <source>
        <dbReference type="Pfam" id="PF25455"/>
    </source>
</evidence>
<dbReference type="InterPro" id="IPR027266">
    <property type="entry name" value="TrmE/GcvT-like"/>
</dbReference>
<dbReference type="PANTHER" id="PTHR22602">
    <property type="entry name" value="TRANSFERASE CAF17, MITOCHONDRIAL-RELATED"/>
    <property type="match status" value="1"/>
</dbReference>
<protein>
    <recommendedName>
        <fullName evidence="4">CAF17 C-terminal domain-containing protein</fullName>
    </recommendedName>
</protein>
<name>A0AAW1DNR6_9HEMI</name>
<comment type="caution">
    <text evidence="5">The sequence shown here is derived from an EMBL/GenBank/DDBJ whole genome shotgun (WGS) entry which is preliminary data.</text>
</comment>
<keyword evidence="6" id="KW-1185">Reference proteome</keyword>
<accession>A0AAW1DNR6</accession>
<dbReference type="EMBL" id="JAPXFL010000001">
    <property type="protein sequence ID" value="KAK9511625.1"/>
    <property type="molecule type" value="Genomic_DNA"/>
</dbReference>
<evidence type="ECO:0000256" key="1">
    <source>
        <dbReference type="ARBA" id="ARBA00004173"/>
    </source>
</evidence>
<evidence type="ECO:0000313" key="6">
    <source>
        <dbReference type="Proteomes" id="UP001461498"/>
    </source>
</evidence>
<comment type="subcellular location">
    <subcellularLocation>
        <location evidence="1">Mitochondrion</location>
    </subcellularLocation>
</comment>
<dbReference type="AlphaFoldDB" id="A0AAW1DNR6"/>
<dbReference type="Gene3D" id="3.30.1360.120">
    <property type="entry name" value="Probable tRNA modification gtpase trme, domain 1"/>
    <property type="match status" value="1"/>
</dbReference>
<dbReference type="SUPFAM" id="SSF103025">
    <property type="entry name" value="Folate-binding domain"/>
    <property type="match status" value="1"/>
</dbReference>
<evidence type="ECO:0000256" key="2">
    <source>
        <dbReference type="ARBA" id="ARBA00022946"/>
    </source>
</evidence>
<keyword evidence="3" id="KW-0496">Mitochondrion</keyword>
<dbReference type="Proteomes" id="UP001461498">
    <property type="component" value="Unassembled WGS sequence"/>
</dbReference>
<proteinExistence type="predicted"/>
<sequence length="368" mass="42532">MYIFRPICFNVVKGPLKKILSCRMATRSVIIDDNLSEVKIEKLNDRSLLYTGGRDAFEFLQMYSTNDLQCLLKDKQSVYTTFLNTRGRVIHDVFIYNKSLKEKSFLIESDQHSSRALYIHLAIHRKLKDVILVPRDDKYSVWVIFDPNILQKPPSQMFNHGVYETSDLSFLEEVDFGDEVMVCYDPRIISIGIRIVAPTGLDIYNLVRQHGFKAIKANPGEFKLFRYKLGICEGLNEVLYGKNYPSELNCDLLNGMSNKKNYYFGREAVNVMDTNVEQRVVPIKIMSDKAISFPINTPLMDLERRKKKPIGYLRGLQGVHGIALMQVTKRNCEREVRIGNILAQCTKPFWWSEINQYDISAKQNICKA</sequence>
<dbReference type="GO" id="GO:0005759">
    <property type="term" value="C:mitochondrial matrix"/>
    <property type="evidence" value="ECO:0007669"/>
    <property type="project" value="TreeGrafter"/>
</dbReference>
<dbReference type="GO" id="GO:0016226">
    <property type="term" value="P:iron-sulfur cluster assembly"/>
    <property type="evidence" value="ECO:0007669"/>
    <property type="project" value="TreeGrafter"/>
</dbReference>